<reference evidence="8 10" key="1">
    <citation type="submission" date="2019-02" db="EMBL/GenBank/DDBJ databases">
        <title>Use of ANI for Rapid Identification of Enteric Bacteria.</title>
        <authorList>
            <person name="Pruckler J."/>
            <person name="Lane C."/>
            <person name="Aubert R."/>
        </authorList>
    </citation>
    <scope>NUCLEOTIDE SEQUENCE [LARGE SCALE GENOMIC DNA]</scope>
    <source>
        <strain evidence="8 10">2014D-0083</strain>
    </source>
</reference>
<comment type="catalytic activity">
    <reaction evidence="6">
        <text>3'-dephospho-CoA + ATP = ADP + CoA + H(+)</text>
        <dbReference type="Rhea" id="RHEA:18245"/>
        <dbReference type="ChEBI" id="CHEBI:15378"/>
        <dbReference type="ChEBI" id="CHEBI:30616"/>
        <dbReference type="ChEBI" id="CHEBI:57287"/>
        <dbReference type="ChEBI" id="CHEBI:57328"/>
        <dbReference type="ChEBI" id="CHEBI:456216"/>
        <dbReference type="EC" id="2.7.1.24"/>
    </reaction>
</comment>
<dbReference type="CDD" id="cd02022">
    <property type="entry name" value="DPCK"/>
    <property type="match status" value="1"/>
</dbReference>
<dbReference type="InterPro" id="IPR027417">
    <property type="entry name" value="P-loop_NTPase"/>
</dbReference>
<evidence type="ECO:0000256" key="1">
    <source>
        <dbReference type="ARBA" id="ARBA00009018"/>
    </source>
</evidence>
<dbReference type="GO" id="GO:0005737">
    <property type="term" value="C:cytoplasm"/>
    <property type="evidence" value="ECO:0007669"/>
    <property type="project" value="UniProtKB-SubCell"/>
</dbReference>
<comment type="subcellular location">
    <subcellularLocation>
        <location evidence="6">Cytoplasm</location>
    </subcellularLocation>
</comment>
<comment type="similarity">
    <text evidence="1 6">Belongs to the CoaE family.</text>
</comment>
<organism evidence="8 10">
    <name type="scientific">Campylobacter volucris</name>
    <dbReference type="NCBI Taxonomy" id="1031542"/>
    <lineage>
        <taxon>Bacteria</taxon>
        <taxon>Pseudomonadati</taxon>
        <taxon>Campylobacterota</taxon>
        <taxon>Epsilonproteobacteria</taxon>
        <taxon>Campylobacterales</taxon>
        <taxon>Campylobacteraceae</taxon>
        <taxon>Campylobacter</taxon>
    </lineage>
</organism>
<feature type="binding site" evidence="6">
    <location>
        <begin position="12"/>
        <end position="17"/>
    </location>
    <ligand>
        <name>ATP</name>
        <dbReference type="ChEBI" id="CHEBI:30616"/>
    </ligand>
</feature>
<evidence type="ECO:0000313" key="10">
    <source>
        <dbReference type="Proteomes" id="UP000293421"/>
    </source>
</evidence>
<dbReference type="GO" id="GO:0004140">
    <property type="term" value="F:dephospho-CoA kinase activity"/>
    <property type="evidence" value="ECO:0007669"/>
    <property type="project" value="UniProtKB-UniRule"/>
</dbReference>
<keyword evidence="6" id="KW-0963">Cytoplasm</keyword>
<name>A0AAE6D097_9BACT</name>
<dbReference type="NCBIfam" id="TIGR00152">
    <property type="entry name" value="dephospho-CoA kinase"/>
    <property type="match status" value="1"/>
</dbReference>
<gene>
    <name evidence="6" type="primary">coaE</name>
    <name evidence="8" type="ORF">A9460_07720</name>
    <name evidence="9" type="ORF">FVD15_07590</name>
</gene>
<dbReference type="InterPro" id="IPR001977">
    <property type="entry name" value="Depp_CoAkinase"/>
</dbReference>
<dbReference type="GeneID" id="66286764"/>
<evidence type="ECO:0000256" key="5">
    <source>
        <dbReference type="ARBA" id="ARBA00022993"/>
    </source>
</evidence>
<protein>
    <recommendedName>
        <fullName evidence="6 7">Dephospho-CoA kinase</fullName>
        <ecNumber evidence="6 7">2.7.1.24</ecNumber>
    </recommendedName>
    <alternativeName>
        <fullName evidence="6">Dephosphocoenzyme A kinase</fullName>
    </alternativeName>
</protein>
<dbReference type="Proteomes" id="UP000321325">
    <property type="component" value="Unassembled WGS sequence"/>
</dbReference>
<dbReference type="SUPFAM" id="SSF52540">
    <property type="entry name" value="P-loop containing nucleoside triphosphate hydrolases"/>
    <property type="match status" value="1"/>
</dbReference>
<dbReference type="Pfam" id="PF01121">
    <property type="entry name" value="CoaE"/>
    <property type="match status" value="1"/>
</dbReference>
<keyword evidence="4 6" id="KW-0067">ATP-binding</keyword>
<evidence type="ECO:0000256" key="7">
    <source>
        <dbReference type="NCBIfam" id="TIGR00152"/>
    </source>
</evidence>
<keyword evidence="2 6" id="KW-0808">Transferase</keyword>
<dbReference type="GO" id="GO:0005524">
    <property type="term" value="F:ATP binding"/>
    <property type="evidence" value="ECO:0007669"/>
    <property type="project" value="UniProtKB-UniRule"/>
</dbReference>
<comment type="function">
    <text evidence="6">Catalyzes the phosphorylation of the 3'-hydroxyl group of dephosphocoenzyme A to form coenzyme A.</text>
</comment>
<dbReference type="EC" id="2.7.1.24" evidence="6 7"/>
<keyword evidence="11" id="KW-1185">Reference proteome</keyword>
<dbReference type="Proteomes" id="UP000293421">
    <property type="component" value="Chromosome"/>
</dbReference>
<dbReference type="EMBL" id="CP037746">
    <property type="protein sequence ID" value="QBL14201.1"/>
    <property type="molecule type" value="Genomic_DNA"/>
</dbReference>
<evidence type="ECO:0000256" key="4">
    <source>
        <dbReference type="ARBA" id="ARBA00022840"/>
    </source>
</evidence>
<dbReference type="EMBL" id="VRMB01000038">
    <property type="protein sequence ID" value="TXK66545.1"/>
    <property type="molecule type" value="Genomic_DNA"/>
</dbReference>
<sequence length="196" mass="22778">MKNAYFVTSSIAGGKSSFIKIVKKLGFCAINADEIAHELLNEHSHDIAKIFNDYTLIIDGKIDRKKLGNIVFNDNLSKKKLEEYLHPKIKQEILKQAKKLDELNKAFFIELPLFFENDHYQGLGKSILIYTPKDLLIQRLMSRENIDKSQALKRINLQMDIEDKKKIADYIVENNSSYEMFEKNVLNLLQHSLKVF</sequence>
<accession>A0AAE6D097</accession>
<proteinExistence type="inferred from homology"/>
<dbReference type="PANTHER" id="PTHR10695:SF46">
    <property type="entry name" value="BIFUNCTIONAL COENZYME A SYNTHASE-RELATED"/>
    <property type="match status" value="1"/>
</dbReference>
<dbReference type="RefSeq" id="WP_039664921.1">
    <property type="nucleotide sequence ID" value="NZ_CP037746.1"/>
</dbReference>
<dbReference type="HAMAP" id="MF_00376">
    <property type="entry name" value="Dephospho_CoA_kinase"/>
    <property type="match status" value="1"/>
</dbReference>
<dbReference type="PROSITE" id="PS51219">
    <property type="entry name" value="DPCK"/>
    <property type="match status" value="1"/>
</dbReference>
<dbReference type="Gene3D" id="3.40.50.300">
    <property type="entry name" value="P-loop containing nucleotide triphosphate hydrolases"/>
    <property type="match status" value="1"/>
</dbReference>
<dbReference type="GO" id="GO:0015937">
    <property type="term" value="P:coenzyme A biosynthetic process"/>
    <property type="evidence" value="ECO:0007669"/>
    <property type="project" value="UniProtKB-UniRule"/>
</dbReference>
<evidence type="ECO:0000256" key="3">
    <source>
        <dbReference type="ARBA" id="ARBA00022741"/>
    </source>
</evidence>
<evidence type="ECO:0000313" key="11">
    <source>
        <dbReference type="Proteomes" id="UP000321325"/>
    </source>
</evidence>
<evidence type="ECO:0000313" key="9">
    <source>
        <dbReference type="EMBL" id="TXK66545.1"/>
    </source>
</evidence>
<keyword evidence="5 6" id="KW-0173">Coenzyme A biosynthesis</keyword>
<reference evidence="9 11" key="2">
    <citation type="submission" date="2019-08" db="EMBL/GenBank/DDBJ databases">
        <title>Rapid identification of Enteric Bacteria from Whole Genome Sequences (WGS) using Average Nucleotide Identity (ANI).</title>
        <authorList>
            <person name="Lane C."/>
        </authorList>
    </citation>
    <scope>NUCLEOTIDE SEQUENCE [LARGE SCALE GENOMIC DNA]</scope>
    <source>
        <strain evidence="9 11">2010D-8464</strain>
    </source>
</reference>
<keyword evidence="6 8" id="KW-0418">Kinase</keyword>
<dbReference type="PANTHER" id="PTHR10695">
    <property type="entry name" value="DEPHOSPHO-COA KINASE-RELATED"/>
    <property type="match status" value="1"/>
</dbReference>
<dbReference type="AlphaFoldDB" id="A0AAE6D097"/>
<evidence type="ECO:0000313" key="8">
    <source>
        <dbReference type="EMBL" id="QBL14201.1"/>
    </source>
</evidence>
<comment type="pathway">
    <text evidence="6">Cofactor biosynthesis; coenzyme A biosynthesis; CoA from (R)-pantothenate: step 5/5.</text>
</comment>
<keyword evidence="3 6" id="KW-0547">Nucleotide-binding</keyword>
<evidence type="ECO:0000256" key="6">
    <source>
        <dbReference type="HAMAP-Rule" id="MF_00376"/>
    </source>
</evidence>
<evidence type="ECO:0000256" key="2">
    <source>
        <dbReference type="ARBA" id="ARBA00022679"/>
    </source>
</evidence>